<evidence type="ECO:0000259" key="18">
    <source>
        <dbReference type="PROSITE" id="PS50113"/>
    </source>
</evidence>
<keyword evidence="10" id="KW-0067">ATP-binding</keyword>
<dbReference type="SMART" id="SM00387">
    <property type="entry name" value="HATPase_c"/>
    <property type="match status" value="1"/>
</dbReference>
<dbReference type="GO" id="GO:0005524">
    <property type="term" value="F:ATP binding"/>
    <property type="evidence" value="ECO:0007669"/>
    <property type="project" value="UniProtKB-KW"/>
</dbReference>
<dbReference type="PROSITE" id="PS50109">
    <property type="entry name" value="HIS_KIN"/>
    <property type="match status" value="1"/>
</dbReference>
<evidence type="ECO:0000256" key="5">
    <source>
        <dbReference type="ARBA" id="ARBA00022553"/>
    </source>
</evidence>
<keyword evidence="6" id="KW-0808">Transferase</keyword>
<dbReference type="Pfam" id="PF00072">
    <property type="entry name" value="Response_reg"/>
    <property type="match status" value="1"/>
</dbReference>
<keyword evidence="7 14" id="KW-0812">Transmembrane</keyword>
<dbReference type="InterPro" id="IPR036890">
    <property type="entry name" value="HATPase_C_sf"/>
</dbReference>
<dbReference type="SMART" id="SM00448">
    <property type="entry name" value="REC"/>
    <property type="match status" value="1"/>
</dbReference>
<dbReference type="InterPro" id="IPR036097">
    <property type="entry name" value="HisK_dim/P_sf"/>
</dbReference>
<feature type="domain" description="Response regulatory" evidence="16">
    <location>
        <begin position="884"/>
        <end position="1000"/>
    </location>
</feature>
<dbReference type="InterPro" id="IPR029151">
    <property type="entry name" value="Sensor-like_sf"/>
</dbReference>
<evidence type="ECO:0000256" key="12">
    <source>
        <dbReference type="ARBA" id="ARBA00023012"/>
    </source>
</evidence>
<reference evidence="19 20" key="1">
    <citation type="submission" date="2016-12" db="EMBL/GenBank/DDBJ databases">
        <title>Isolation and genomic insights into novel planktonic Zetaproteobacteria from stratified waters of the Chesapeake Bay.</title>
        <authorList>
            <person name="McAllister S.M."/>
            <person name="Kato S."/>
            <person name="Chan C.S."/>
            <person name="Chiu B.K."/>
            <person name="Field E.K."/>
        </authorList>
    </citation>
    <scope>NUCLEOTIDE SEQUENCE [LARGE SCALE GENOMIC DNA]</scope>
    <source>
        <strain evidence="19 20">CP-5</strain>
    </source>
</reference>
<feature type="domain" description="Histidine kinase" evidence="15">
    <location>
        <begin position="636"/>
        <end position="861"/>
    </location>
</feature>
<keyword evidence="11 14" id="KW-1133">Transmembrane helix</keyword>
<dbReference type="PROSITE" id="PS50112">
    <property type="entry name" value="PAS"/>
    <property type="match status" value="2"/>
</dbReference>
<evidence type="ECO:0000256" key="11">
    <source>
        <dbReference type="ARBA" id="ARBA00022989"/>
    </source>
</evidence>
<evidence type="ECO:0000256" key="6">
    <source>
        <dbReference type="ARBA" id="ARBA00022679"/>
    </source>
</evidence>
<dbReference type="InterPro" id="IPR011006">
    <property type="entry name" value="CheY-like_superfamily"/>
</dbReference>
<keyword evidence="20" id="KW-1185">Reference proteome</keyword>
<dbReference type="AlphaFoldDB" id="A0A2K8L5W2"/>
<evidence type="ECO:0000313" key="19">
    <source>
        <dbReference type="EMBL" id="ATX80364.1"/>
    </source>
</evidence>
<sequence length="1001" mass="112953">MSDSPVAAQESNAFSTRHWGVTSYFLATFLPVALLITAAAYSIYTIEKKSRIDLLIEQNQSMIKLQKEVIAQDFRLIISDILFLASETELQEGVNDSDNEQVLDATLELQSFVQAKKIYDQIRLIDNNGMERIRINFDGTNATVVPQEKLQSKADRYYFREALKLKKGEVYISPLDLNIELGEIEVPHKPMIRFATPLMNSEGRRLGVIIANYLGQQMLDHFINIHAEKPELSHLLNRDGYWLHSNPHGLEWGFMFEGKKEVRFQSNHGEAWQQLALKQSGYLKLDKGIYCFTSLNPLQKIMPHYDISNSLALGEWKIVAFNSAADLDLILAETRSKMLFWSLLSLPFIALIFWFLARAIVSKRVAEASARMAEARMHEAVRIALDSVITIDHQGLIIEFNKMAEQTFGYSEAEILGQSIADTIIPLLHREEHLRGMEKHLPGDQAPMLGKRLETLALHKNGHEIPIELSITPVKTGESTVFTAFIRDLSERKQSEEKIHKLSQAIEQAGESIIITDLEGSIEYVNPAFCSITGYKQEEVVGKNPRILNSGQQNLRFYQEMWKTIKNGETWQGRIIDKRKDGSQFPAILTISPITCESGEITHFIGLQQNLQEYEALEERFHQAQKMEALGTLVGGIAHDFNNTLAGITGNLYLIKKQLADRPEILKKLNIVETLSFQASEMIRQLMAFSRRSVINMEQLYLPSFLKETSKIHKVSIPENIHLSYIISNESMYIQADVNQLQQMMLNLINNARDALEGVEKPAISIELKRFTADPSFLDHHPGTDAVDFAQISVSDNGHGIAQEDIDHIFEPFFTTKEVGKGTGLGLSMVYGCVHSHKGFIEASSNKPNGTRFDIYIPLLEPEVGAQHLLGEQSILVETGDGETVLLVDDDLSLISTVSEILEGLNYNVLTASNGQEAVETFMIHHHAIKLLILDVVMPIMGGYDALLEMRKINPAIKCIFTTGYDKMKVLQSQDMSDKETVLAKPYEVSELSRLIHDRLK</sequence>
<dbReference type="GO" id="GO:0005886">
    <property type="term" value="C:plasma membrane"/>
    <property type="evidence" value="ECO:0007669"/>
    <property type="project" value="UniProtKB-SubCell"/>
</dbReference>
<comment type="catalytic activity">
    <reaction evidence="1">
        <text>ATP + protein L-histidine = ADP + protein N-phospho-L-histidine.</text>
        <dbReference type="EC" id="2.7.13.3"/>
    </reaction>
</comment>
<keyword evidence="5 13" id="KW-0597">Phosphoprotein</keyword>
<keyword evidence="14" id="KW-0472">Membrane</keyword>
<dbReference type="SUPFAM" id="SSF55785">
    <property type="entry name" value="PYP-like sensor domain (PAS domain)"/>
    <property type="match status" value="2"/>
</dbReference>
<name>A0A2K8L5W2_MARES</name>
<dbReference type="Pfam" id="PF21623">
    <property type="entry name" value="HK_sensor_dom_bact"/>
    <property type="match status" value="1"/>
</dbReference>
<evidence type="ECO:0000256" key="3">
    <source>
        <dbReference type="ARBA" id="ARBA00012438"/>
    </source>
</evidence>
<dbReference type="Pfam" id="PF13426">
    <property type="entry name" value="PAS_9"/>
    <property type="match status" value="2"/>
</dbReference>
<feature type="domain" description="PAC" evidence="18">
    <location>
        <begin position="569"/>
        <end position="623"/>
    </location>
</feature>
<evidence type="ECO:0000256" key="1">
    <source>
        <dbReference type="ARBA" id="ARBA00000085"/>
    </source>
</evidence>
<dbReference type="InterPro" id="IPR000014">
    <property type="entry name" value="PAS"/>
</dbReference>
<dbReference type="NCBIfam" id="TIGR00229">
    <property type="entry name" value="sensory_box"/>
    <property type="match status" value="2"/>
</dbReference>
<dbReference type="Proteomes" id="UP000231701">
    <property type="component" value="Chromosome"/>
</dbReference>
<dbReference type="SMART" id="SM00086">
    <property type="entry name" value="PAC"/>
    <property type="match status" value="2"/>
</dbReference>
<feature type="domain" description="PAS" evidence="17">
    <location>
        <begin position="373"/>
        <end position="433"/>
    </location>
</feature>
<feature type="transmembrane region" description="Helical" evidence="14">
    <location>
        <begin position="338"/>
        <end position="357"/>
    </location>
</feature>
<dbReference type="CDD" id="cd00156">
    <property type="entry name" value="REC"/>
    <property type="match status" value="1"/>
</dbReference>
<dbReference type="Gene3D" id="3.40.50.2300">
    <property type="match status" value="1"/>
</dbReference>
<gene>
    <name evidence="19" type="ORF">Ga0123461_1958</name>
</gene>
<dbReference type="EMBL" id="CP018799">
    <property type="protein sequence ID" value="ATX80364.1"/>
    <property type="molecule type" value="Genomic_DNA"/>
</dbReference>
<protein>
    <recommendedName>
        <fullName evidence="3">histidine kinase</fullName>
        <ecNumber evidence="3">2.7.13.3</ecNumber>
    </recommendedName>
</protein>
<evidence type="ECO:0000313" key="20">
    <source>
        <dbReference type="Proteomes" id="UP000231701"/>
    </source>
</evidence>
<dbReference type="InterPro" id="IPR000700">
    <property type="entry name" value="PAS-assoc_C"/>
</dbReference>
<dbReference type="InterPro" id="IPR005467">
    <property type="entry name" value="His_kinase_dom"/>
</dbReference>
<evidence type="ECO:0000259" key="15">
    <source>
        <dbReference type="PROSITE" id="PS50109"/>
    </source>
</evidence>
<evidence type="ECO:0000256" key="2">
    <source>
        <dbReference type="ARBA" id="ARBA00004651"/>
    </source>
</evidence>
<dbReference type="InterPro" id="IPR001610">
    <property type="entry name" value="PAC"/>
</dbReference>
<dbReference type="Gene3D" id="1.10.287.130">
    <property type="match status" value="1"/>
</dbReference>
<dbReference type="SUPFAM" id="SSF47384">
    <property type="entry name" value="Homodimeric domain of signal transducing histidine kinase"/>
    <property type="match status" value="1"/>
</dbReference>
<accession>A0A2K8L5W2</accession>
<dbReference type="CDD" id="cd00082">
    <property type="entry name" value="HisKA"/>
    <property type="match status" value="1"/>
</dbReference>
<evidence type="ECO:0000256" key="8">
    <source>
        <dbReference type="ARBA" id="ARBA00022741"/>
    </source>
</evidence>
<keyword evidence="12" id="KW-0902">Two-component regulatory system</keyword>
<dbReference type="Gene3D" id="3.30.450.20">
    <property type="entry name" value="PAS domain"/>
    <property type="match status" value="4"/>
</dbReference>
<comment type="subcellular location">
    <subcellularLocation>
        <location evidence="2">Cell membrane</location>
        <topology evidence="2">Multi-pass membrane protein</topology>
    </subcellularLocation>
</comment>
<evidence type="ECO:0000256" key="10">
    <source>
        <dbReference type="ARBA" id="ARBA00022840"/>
    </source>
</evidence>
<dbReference type="SUPFAM" id="SSF103190">
    <property type="entry name" value="Sensory domain-like"/>
    <property type="match status" value="2"/>
</dbReference>
<dbReference type="SUPFAM" id="SSF55874">
    <property type="entry name" value="ATPase domain of HSP90 chaperone/DNA topoisomerase II/histidine kinase"/>
    <property type="match status" value="1"/>
</dbReference>
<dbReference type="PANTHER" id="PTHR43065">
    <property type="entry name" value="SENSOR HISTIDINE KINASE"/>
    <property type="match status" value="1"/>
</dbReference>
<dbReference type="InterPro" id="IPR048760">
    <property type="entry name" value="VP0354-like_sensor_dom"/>
</dbReference>
<dbReference type="PROSITE" id="PS50110">
    <property type="entry name" value="RESPONSE_REGULATORY"/>
    <property type="match status" value="1"/>
</dbReference>
<feature type="transmembrane region" description="Helical" evidence="14">
    <location>
        <begin position="24"/>
        <end position="44"/>
    </location>
</feature>
<keyword evidence="4" id="KW-1003">Cell membrane</keyword>
<feature type="domain" description="PAC" evidence="18">
    <location>
        <begin position="451"/>
        <end position="501"/>
    </location>
</feature>
<evidence type="ECO:0000256" key="14">
    <source>
        <dbReference type="SAM" id="Phobius"/>
    </source>
</evidence>
<dbReference type="PROSITE" id="PS50113">
    <property type="entry name" value="PAC"/>
    <property type="match status" value="2"/>
</dbReference>
<dbReference type="InterPro" id="IPR003594">
    <property type="entry name" value="HATPase_dom"/>
</dbReference>
<dbReference type="RefSeq" id="WP_100278138.1">
    <property type="nucleotide sequence ID" value="NZ_CP018799.1"/>
</dbReference>
<dbReference type="PRINTS" id="PR00344">
    <property type="entry name" value="BCTRLSENSOR"/>
</dbReference>
<keyword evidence="9" id="KW-0418">Kinase</keyword>
<dbReference type="SUPFAM" id="SSF52172">
    <property type="entry name" value="CheY-like"/>
    <property type="match status" value="1"/>
</dbReference>
<dbReference type="Pfam" id="PF02518">
    <property type="entry name" value="HATPase_c"/>
    <property type="match status" value="1"/>
</dbReference>
<evidence type="ECO:0000259" key="17">
    <source>
        <dbReference type="PROSITE" id="PS50112"/>
    </source>
</evidence>
<dbReference type="InterPro" id="IPR004358">
    <property type="entry name" value="Sig_transdc_His_kin-like_C"/>
</dbReference>
<dbReference type="OrthoDB" id="5287173at2"/>
<dbReference type="Gene3D" id="3.30.565.10">
    <property type="entry name" value="Histidine kinase-like ATPase, C-terminal domain"/>
    <property type="match status" value="1"/>
</dbReference>
<dbReference type="InterPro" id="IPR003661">
    <property type="entry name" value="HisK_dim/P_dom"/>
</dbReference>
<dbReference type="InterPro" id="IPR035965">
    <property type="entry name" value="PAS-like_dom_sf"/>
</dbReference>
<dbReference type="KEGG" id="maes:Ga0123461_1958"/>
<dbReference type="GO" id="GO:0000155">
    <property type="term" value="F:phosphorelay sensor kinase activity"/>
    <property type="evidence" value="ECO:0007669"/>
    <property type="project" value="InterPro"/>
</dbReference>
<dbReference type="EC" id="2.7.13.3" evidence="3"/>
<evidence type="ECO:0000256" key="4">
    <source>
        <dbReference type="ARBA" id="ARBA00022475"/>
    </source>
</evidence>
<proteinExistence type="predicted"/>
<organism evidence="19 20">
    <name type="scientific">Mariprofundus aestuarium</name>
    <dbReference type="NCBI Taxonomy" id="1921086"/>
    <lineage>
        <taxon>Bacteria</taxon>
        <taxon>Pseudomonadati</taxon>
        <taxon>Pseudomonadota</taxon>
        <taxon>Candidatius Mariprofundia</taxon>
        <taxon>Mariprofundales</taxon>
        <taxon>Mariprofundaceae</taxon>
        <taxon>Mariprofundus</taxon>
    </lineage>
</organism>
<evidence type="ECO:0000256" key="9">
    <source>
        <dbReference type="ARBA" id="ARBA00022777"/>
    </source>
</evidence>
<dbReference type="CDD" id="cd00130">
    <property type="entry name" value="PAS"/>
    <property type="match status" value="2"/>
</dbReference>
<keyword evidence="8" id="KW-0547">Nucleotide-binding</keyword>
<evidence type="ECO:0000256" key="13">
    <source>
        <dbReference type="PROSITE-ProRule" id="PRU00169"/>
    </source>
</evidence>
<dbReference type="InterPro" id="IPR001789">
    <property type="entry name" value="Sig_transdc_resp-reg_receiver"/>
</dbReference>
<evidence type="ECO:0000259" key="16">
    <source>
        <dbReference type="PROSITE" id="PS50110"/>
    </source>
</evidence>
<feature type="domain" description="PAS" evidence="17">
    <location>
        <begin position="498"/>
        <end position="544"/>
    </location>
</feature>
<dbReference type="PANTHER" id="PTHR43065:SF42">
    <property type="entry name" value="TWO-COMPONENT SENSOR PPRA"/>
    <property type="match status" value="1"/>
</dbReference>
<evidence type="ECO:0000256" key="7">
    <source>
        <dbReference type="ARBA" id="ARBA00022692"/>
    </source>
</evidence>
<feature type="modified residue" description="4-aspartylphosphate" evidence="13">
    <location>
        <position position="935"/>
    </location>
</feature>
<dbReference type="SMART" id="SM00091">
    <property type="entry name" value="PAS"/>
    <property type="match status" value="2"/>
</dbReference>